<reference evidence="2 3" key="1">
    <citation type="submission" date="2018-06" db="EMBL/GenBank/DDBJ databases">
        <title>Genomic Encyclopedia of Type Strains, Phase III (KMG-III): the genomes of soil and plant-associated and newly described type strains.</title>
        <authorList>
            <person name="Whitman W."/>
        </authorList>
    </citation>
    <scope>NUCLEOTIDE SEQUENCE [LARGE SCALE GENOMIC DNA]</scope>
    <source>
        <strain evidence="2 3">ORS 1419</strain>
    </source>
</reference>
<evidence type="ECO:0000313" key="2">
    <source>
        <dbReference type="EMBL" id="PYE88774.1"/>
    </source>
</evidence>
<comment type="caution">
    <text evidence="2">The sequence shown here is derived from an EMBL/GenBank/DDBJ whole genome shotgun (WGS) entry which is preliminary data.</text>
</comment>
<dbReference type="OrthoDB" id="7645017at2"/>
<feature type="compositionally biased region" description="Basic and acidic residues" evidence="1">
    <location>
        <begin position="1"/>
        <end position="25"/>
    </location>
</feature>
<organism evidence="2 3">
    <name type="scientific">Phyllobacterium leguminum</name>
    <dbReference type="NCBI Taxonomy" id="314237"/>
    <lineage>
        <taxon>Bacteria</taxon>
        <taxon>Pseudomonadati</taxon>
        <taxon>Pseudomonadota</taxon>
        <taxon>Alphaproteobacteria</taxon>
        <taxon>Hyphomicrobiales</taxon>
        <taxon>Phyllobacteriaceae</taxon>
        <taxon>Phyllobacterium</taxon>
    </lineage>
</organism>
<evidence type="ECO:0000256" key="1">
    <source>
        <dbReference type="SAM" id="MobiDB-lite"/>
    </source>
</evidence>
<feature type="compositionally biased region" description="Basic and acidic residues" evidence="1">
    <location>
        <begin position="45"/>
        <end position="56"/>
    </location>
</feature>
<protein>
    <submittedName>
        <fullName evidence="2">Uncharacterized protein</fullName>
    </submittedName>
</protein>
<name>A0A318T6A6_9HYPH</name>
<feature type="region of interest" description="Disordered" evidence="1">
    <location>
        <begin position="1"/>
        <end position="86"/>
    </location>
</feature>
<dbReference type="AlphaFoldDB" id="A0A318T6A6"/>
<dbReference type="Proteomes" id="UP000247454">
    <property type="component" value="Unassembled WGS sequence"/>
</dbReference>
<evidence type="ECO:0000313" key="3">
    <source>
        <dbReference type="Proteomes" id="UP000247454"/>
    </source>
</evidence>
<gene>
    <name evidence="2" type="ORF">C7477_106147</name>
</gene>
<dbReference type="EMBL" id="QJTF01000006">
    <property type="protein sequence ID" value="PYE88774.1"/>
    <property type="molecule type" value="Genomic_DNA"/>
</dbReference>
<proteinExistence type="predicted"/>
<sequence length="144" mass="15920">MGRWLEALKDAKTYPRQTDKTDKNTETPFLSVLSVPSGAENENFSADREASDKSEKPNAPLERGRVIPFPGAEWSPDTTPKPDDPERYADALLAYGPMSYGMAMRILGWGGTRAGQAEDALRKQGRIAFDKFGRAVLKTEDKTP</sequence>
<keyword evidence="3" id="KW-1185">Reference proteome</keyword>
<accession>A0A318T6A6</accession>
<dbReference type="RefSeq" id="WP_110750550.1">
    <property type="nucleotide sequence ID" value="NZ_QJTF01000006.1"/>
</dbReference>